<dbReference type="InterPro" id="IPR011701">
    <property type="entry name" value="MFS"/>
</dbReference>
<evidence type="ECO:0000256" key="3">
    <source>
        <dbReference type="ARBA" id="ARBA00022989"/>
    </source>
</evidence>
<name>A0A0F9X4I8_TRIHA</name>
<dbReference type="AlphaFoldDB" id="A0A0F9X4I8"/>
<feature type="transmembrane region" description="Helical" evidence="6">
    <location>
        <begin position="328"/>
        <end position="346"/>
    </location>
</feature>
<dbReference type="PROSITE" id="PS50850">
    <property type="entry name" value="MFS"/>
    <property type="match status" value="1"/>
</dbReference>
<accession>A0A0F9X4I8</accession>
<dbReference type="GO" id="GO:0016020">
    <property type="term" value="C:membrane"/>
    <property type="evidence" value="ECO:0007669"/>
    <property type="project" value="UniProtKB-SubCell"/>
</dbReference>
<feature type="region of interest" description="Disordered" evidence="5">
    <location>
        <begin position="1"/>
        <end position="31"/>
    </location>
</feature>
<feature type="transmembrane region" description="Helical" evidence="6">
    <location>
        <begin position="431"/>
        <end position="450"/>
    </location>
</feature>
<feature type="transmembrane region" description="Helical" evidence="6">
    <location>
        <begin position="51"/>
        <end position="70"/>
    </location>
</feature>
<feature type="transmembrane region" description="Helical" evidence="6">
    <location>
        <begin position="358"/>
        <end position="378"/>
    </location>
</feature>
<evidence type="ECO:0000256" key="1">
    <source>
        <dbReference type="ARBA" id="ARBA00004141"/>
    </source>
</evidence>
<keyword evidence="4 6" id="KW-0472">Membrane</keyword>
<evidence type="ECO:0000256" key="2">
    <source>
        <dbReference type="ARBA" id="ARBA00022692"/>
    </source>
</evidence>
<protein>
    <recommendedName>
        <fullName evidence="7">Major facilitator superfamily (MFS) profile domain-containing protein</fullName>
    </recommendedName>
</protein>
<evidence type="ECO:0000313" key="9">
    <source>
        <dbReference type="Proteomes" id="UP000034112"/>
    </source>
</evidence>
<dbReference type="InterPro" id="IPR036259">
    <property type="entry name" value="MFS_trans_sf"/>
</dbReference>
<reference evidence="9" key="1">
    <citation type="journal article" date="2015" name="Genome Announc.">
        <title>Draft whole-genome sequence of the biocontrol agent Trichoderma harzianum T6776.</title>
        <authorList>
            <person name="Baroncelli R."/>
            <person name="Piaggeschi G."/>
            <person name="Fiorini L."/>
            <person name="Bertolini E."/>
            <person name="Zapparata A."/>
            <person name="Pe M.E."/>
            <person name="Sarrocco S."/>
            <person name="Vannacci G."/>
        </authorList>
    </citation>
    <scope>NUCLEOTIDE SEQUENCE [LARGE SCALE GENOMIC DNA]</scope>
    <source>
        <strain evidence="9">T6776</strain>
    </source>
</reference>
<feature type="transmembrane region" description="Helical" evidence="6">
    <location>
        <begin position="296"/>
        <end position="316"/>
    </location>
</feature>
<organism evidence="8 9">
    <name type="scientific">Trichoderma harzianum</name>
    <name type="common">Hypocrea lixii</name>
    <dbReference type="NCBI Taxonomy" id="5544"/>
    <lineage>
        <taxon>Eukaryota</taxon>
        <taxon>Fungi</taxon>
        <taxon>Dikarya</taxon>
        <taxon>Ascomycota</taxon>
        <taxon>Pezizomycotina</taxon>
        <taxon>Sordariomycetes</taxon>
        <taxon>Hypocreomycetidae</taxon>
        <taxon>Hypocreales</taxon>
        <taxon>Hypocreaceae</taxon>
        <taxon>Trichoderma</taxon>
    </lineage>
</organism>
<feature type="transmembrane region" description="Helical" evidence="6">
    <location>
        <begin position="90"/>
        <end position="108"/>
    </location>
</feature>
<comment type="caution">
    <text evidence="8">The sequence shown here is derived from an EMBL/GenBank/DDBJ whole genome shotgun (WGS) entry which is preliminary data.</text>
</comment>
<keyword evidence="3 6" id="KW-1133">Transmembrane helix</keyword>
<feature type="transmembrane region" description="Helical" evidence="6">
    <location>
        <begin position="182"/>
        <end position="205"/>
    </location>
</feature>
<keyword evidence="2 6" id="KW-0812">Transmembrane</keyword>
<dbReference type="GO" id="GO:0022857">
    <property type="term" value="F:transmembrane transporter activity"/>
    <property type="evidence" value="ECO:0007669"/>
    <property type="project" value="InterPro"/>
</dbReference>
<dbReference type="SUPFAM" id="SSF103473">
    <property type="entry name" value="MFS general substrate transporter"/>
    <property type="match status" value="1"/>
</dbReference>
<evidence type="ECO:0000256" key="5">
    <source>
        <dbReference type="SAM" id="MobiDB-lite"/>
    </source>
</evidence>
<feature type="transmembrane region" description="Helical" evidence="6">
    <location>
        <begin position="120"/>
        <end position="138"/>
    </location>
</feature>
<gene>
    <name evidence="8" type="ORF">THAR02_07792</name>
</gene>
<proteinExistence type="predicted"/>
<sequence length="469" mass="50676">MSAAAAEAKQDASQRIPIAAPEPPQTDLQEQDGQAAEQINPGRQSLQSYRGILFSFSIILLQFLQMIPYGSGITGAANIAAQLGASRSKAVWIVASYPLTQGSFVLIGGRLGTIYGHKNAVVAAGFIWVLFQLIAGFMRSVISLSIMRALSGLGGAFIVPNAIALLTTTYPPGKMRNISVGLFGAMAPVGAGGGSVFSGFFGQLAPWWWIFFFLEASVKGWAEPYIYVLFIVSVIHFAFFILWEYKFAKEPVLPLNIWTSPSFSAMTISAFLTFMGVGISIWYITAWNIYVRHYTIFSASAAYVPLTIGGCCAAILSAKAIPYLPVQYIMAIGSIATCASMVLIATMPEQQTYWAQEFPAMILCSFGPDFMFTAAQIIASSTVRRRQQGIAGSLIATLLSYGLATGLGFAGTVEFYTNDGGQNLVQGYRNALYLGIGMCGFAAFVAVFFVRIPKNVREGWDEDDIPEVK</sequence>
<evidence type="ECO:0000313" key="8">
    <source>
        <dbReference type="EMBL" id="KKP00111.1"/>
    </source>
</evidence>
<dbReference type="CDD" id="cd17476">
    <property type="entry name" value="MFS_Amf1_MDR_like"/>
    <property type="match status" value="1"/>
</dbReference>
<dbReference type="PANTHER" id="PTHR42718:SF41">
    <property type="entry name" value="MFS TRANSPORTER OF UNKOWN SPECIFICITY (AFU_ORTHOLOGUE AFUA_5G09940)-RELATED"/>
    <property type="match status" value="1"/>
</dbReference>
<dbReference type="InterPro" id="IPR020846">
    <property type="entry name" value="MFS_dom"/>
</dbReference>
<feature type="domain" description="Major facilitator superfamily (MFS) profile" evidence="7">
    <location>
        <begin position="43"/>
        <end position="455"/>
    </location>
</feature>
<comment type="subcellular location">
    <subcellularLocation>
        <location evidence="1">Membrane</location>
        <topology evidence="1">Multi-pass membrane protein</topology>
    </subcellularLocation>
</comment>
<evidence type="ECO:0000259" key="7">
    <source>
        <dbReference type="PROSITE" id="PS50850"/>
    </source>
</evidence>
<evidence type="ECO:0000256" key="4">
    <source>
        <dbReference type="ARBA" id="ARBA00023136"/>
    </source>
</evidence>
<dbReference type="OrthoDB" id="440755at2759"/>
<dbReference type="Proteomes" id="UP000034112">
    <property type="component" value="Unassembled WGS sequence"/>
</dbReference>
<evidence type="ECO:0000256" key="6">
    <source>
        <dbReference type="SAM" id="Phobius"/>
    </source>
</evidence>
<dbReference type="Pfam" id="PF07690">
    <property type="entry name" value="MFS_1"/>
    <property type="match status" value="1"/>
</dbReference>
<dbReference type="Gene3D" id="1.20.1250.20">
    <property type="entry name" value="MFS general substrate transporter like domains"/>
    <property type="match status" value="1"/>
</dbReference>
<dbReference type="PANTHER" id="PTHR42718">
    <property type="entry name" value="MAJOR FACILITATOR SUPERFAMILY MULTIDRUG TRANSPORTER MFSC"/>
    <property type="match status" value="1"/>
</dbReference>
<dbReference type="EMBL" id="JOKZ01000275">
    <property type="protein sequence ID" value="KKP00111.1"/>
    <property type="molecule type" value="Genomic_DNA"/>
</dbReference>
<feature type="transmembrane region" description="Helical" evidence="6">
    <location>
        <begin position="225"/>
        <end position="243"/>
    </location>
</feature>
<dbReference type="OMA" id="WYITAWN"/>
<feature type="transmembrane region" description="Helical" evidence="6">
    <location>
        <begin position="390"/>
        <end position="411"/>
    </location>
</feature>
<feature type="transmembrane region" description="Helical" evidence="6">
    <location>
        <begin position="263"/>
        <end position="284"/>
    </location>
</feature>
<feature type="transmembrane region" description="Helical" evidence="6">
    <location>
        <begin position="150"/>
        <end position="170"/>
    </location>
</feature>